<proteinExistence type="predicted"/>
<name>A0A5J9VL73_9POAL</name>
<dbReference type="AlphaFoldDB" id="A0A5J9VL73"/>
<dbReference type="Gramene" id="TVU36275">
    <property type="protein sequence ID" value="TVU36275"/>
    <property type="gene ID" value="EJB05_18203"/>
</dbReference>
<dbReference type="Proteomes" id="UP000324897">
    <property type="component" value="Unassembled WGS sequence"/>
</dbReference>
<accession>A0A5J9VL73</accession>
<gene>
    <name evidence="1" type="ORF">EJB05_18203</name>
</gene>
<dbReference type="EMBL" id="RWGY01000009">
    <property type="protein sequence ID" value="TVU36275.1"/>
    <property type="molecule type" value="Genomic_DNA"/>
</dbReference>
<reference evidence="1 2" key="1">
    <citation type="journal article" date="2019" name="Sci. Rep.">
        <title>A high-quality genome of Eragrostis curvula grass provides insights into Poaceae evolution and supports new strategies to enhance forage quality.</title>
        <authorList>
            <person name="Carballo J."/>
            <person name="Santos B.A.C.M."/>
            <person name="Zappacosta D."/>
            <person name="Garbus I."/>
            <person name="Selva J.P."/>
            <person name="Gallo C.A."/>
            <person name="Diaz A."/>
            <person name="Albertini E."/>
            <person name="Caccamo M."/>
            <person name="Echenique V."/>
        </authorList>
    </citation>
    <scope>NUCLEOTIDE SEQUENCE [LARGE SCALE GENOMIC DNA]</scope>
    <source>
        <strain evidence="2">cv. Victoria</strain>
        <tissue evidence="1">Leaf</tissue>
    </source>
</reference>
<sequence>MEIPLHAISSYNNDTQNTVSRVIYLGSNVDNLHVLATILQVLKDIVPLDASVAPSPGEMVLLEQILEHVSLCIDGFLSTKAYHKERELNLAPASTLEATMKRINKNGMLRGKPITCFVPGRKYLVETLFKRYERVQEDIDRLIPALQDHKMIIVQNS</sequence>
<comment type="caution">
    <text evidence="1">The sequence shown here is derived from an EMBL/GenBank/DDBJ whole genome shotgun (WGS) entry which is preliminary data.</text>
</comment>
<dbReference type="OrthoDB" id="10493187at2759"/>
<evidence type="ECO:0000313" key="1">
    <source>
        <dbReference type="EMBL" id="TVU36275.1"/>
    </source>
</evidence>
<protein>
    <submittedName>
        <fullName evidence="1">Uncharacterized protein</fullName>
    </submittedName>
</protein>
<keyword evidence="2" id="KW-1185">Reference proteome</keyword>
<evidence type="ECO:0000313" key="2">
    <source>
        <dbReference type="Proteomes" id="UP000324897"/>
    </source>
</evidence>
<organism evidence="1 2">
    <name type="scientific">Eragrostis curvula</name>
    <name type="common">weeping love grass</name>
    <dbReference type="NCBI Taxonomy" id="38414"/>
    <lineage>
        <taxon>Eukaryota</taxon>
        <taxon>Viridiplantae</taxon>
        <taxon>Streptophyta</taxon>
        <taxon>Embryophyta</taxon>
        <taxon>Tracheophyta</taxon>
        <taxon>Spermatophyta</taxon>
        <taxon>Magnoliopsida</taxon>
        <taxon>Liliopsida</taxon>
        <taxon>Poales</taxon>
        <taxon>Poaceae</taxon>
        <taxon>PACMAD clade</taxon>
        <taxon>Chloridoideae</taxon>
        <taxon>Eragrostideae</taxon>
        <taxon>Eragrostidinae</taxon>
        <taxon>Eragrostis</taxon>
    </lineage>
</organism>